<evidence type="ECO:0000313" key="8">
    <source>
        <dbReference type="Proteomes" id="UP000180043"/>
    </source>
</evidence>
<evidence type="ECO:0000256" key="3">
    <source>
        <dbReference type="ARBA" id="ARBA00022679"/>
    </source>
</evidence>
<dbReference type="Pfam" id="PF08241">
    <property type="entry name" value="Methyltransf_11"/>
    <property type="match status" value="1"/>
</dbReference>
<keyword evidence="3 6" id="KW-0808">Transferase</keyword>
<dbReference type="AlphaFoldDB" id="A0A1S1LUW8"/>
<protein>
    <submittedName>
        <fullName evidence="6 7">Methyltransferase</fullName>
    </submittedName>
</protein>
<dbReference type="InterPro" id="IPR013216">
    <property type="entry name" value="Methyltransf_11"/>
</dbReference>
<dbReference type="EMBL" id="MLHW01000001">
    <property type="protein sequence ID" value="OHT55460.1"/>
    <property type="molecule type" value="Genomic_DNA"/>
</dbReference>
<name>A0A1S1LUW8_MYCCH</name>
<dbReference type="Proteomes" id="UP000180113">
    <property type="component" value="Unassembled WGS sequence"/>
</dbReference>
<reference evidence="6 8" key="2">
    <citation type="submission" date="2016-10" db="EMBL/GenBank/DDBJ databases">
        <title>Evaluation of Human, Veterinary and Environmental Mycobacterium chelonae Isolates by Core Genome Phylogenomic Analysis, Targeted Gene Comparison, and Anti-microbial Susceptibility Patterns: A Tale of Mistaken Identities.</title>
        <authorList>
            <person name="Fogelson S.B."/>
            <person name="Camus A.C."/>
            <person name="Lorenz W."/>
            <person name="Vasireddy R."/>
            <person name="Vasireddy S."/>
            <person name="Smith T."/>
            <person name="Brown-Elliott B.A."/>
            <person name="Wallace R.J.Jr."/>
            <person name="Hasan N.A."/>
            <person name="Reischl U."/>
            <person name="Sanchez S."/>
        </authorList>
    </citation>
    <scope>NUCLEOTIDE SEQUENCE [LARGE SCALE GENOMIC DNA]</scope>
    <source>
        <strain evidence="6 8">15515</strain>
    </source>
</reference>
<dbReference type="GO" id="GO:0008757">
    <property type="term" value="F:S-adenosylmethionine-dependent methyltransferase activity"/>
    <property type="evidence" value="ECO:0007669"/>
    <property type="project" value="InterPro"/>
</dbReference>
<evidence type="ECO:0000256" key="1">
    <source>
        <dbReference type="ARBA" id="ARBA00008361"/>
    </source>
</evidence>
<dbReference type="CDD" id="cd02440">
    <property type="entry name" value="AdoMet_MTases"/>
    <property type="match status" value="1"/>
</dbReference>
<evidence type="ECO:0000256" key="2">
    <source>
        <dbReference type="ARBA" id="ARBA00022603"/>
    </source>
</evidence>
<dbReference type="EMBL" id="MLIQ01000011">
    <property type="protein sequence ID" value="OHU60107.1"/>
    <property type="molecule type" value="Genomic_DNA"/>
</dbReference>
<reference evidence="7 10" key="3">
    <citation type="submission" date="2019-06" db="EMBL/GenBank/DDBJ databases">
        <title>Whole geneome sequnce of Mycobacteroides chelonae M77 isolated from bovine milk from Meghalaya, India.</title>
        <authorList>
            <person name="Vise E."/>
            <person name="Das S."/>
            <person name="Garg A."/>
            <person name="Ghatak S."/>
            <person name="Shakuntala I."/>
            <person name="Milton A.A.P."/>
            <person name="Karam A."/>
            <person name="Sanjukta R."/>
            <person name="Puro K."/>
            <person name="Sen A."/>
        </authorList>
    </citation>
    <scope>NUCLEOTIDE SEQUENCE [LARGE SCALE GENOMIC DNA]</scope>
    <source>
        <strain evidence="7 10">M77</strain>
    </source>
</reference>
<feature type="domain" description="Methyltransferase type 11" evidence="4">
    <location>
        <begin position="27"/>
        <end position="119"/>
    </location>
</feature>
<reference evidence="5 9" key="1">
    <citation type="submission" date="2016-10" db="EMBL/GenBank/DDBJ databases">
        <title>Evaluation of Human, Animal and Environmental Mycobacterium chelonae Isolates by Core Genome Phylogenomic Analysis, Targeted Gene Comparison, and Anti-microbial Susceptibility Patterns: A Tale of Mistaken Identities.</title>
        <authorList>
            <person name="Fogelson S.B."/>
            <person name="Camus A.C."/>
            <person name="Lorenz W."/>
            <person name="Vasireddy R."/>
            <person name="Vasireddy S."/>
            <person name="Smith T."/>
            <person name="Brown-Elliott B.A."/>
            <person name="Wallace R.J.Jr."/>
            <person name="Hasan N.A."/>
            <person name="Reischl U."/>
            <person name="Sanchez S."/>
        </authorList>
    </citation>
    <scope>NUCLEOTIDE SEQUENCE [LARGE SCALE GENOMIC DNA]</scope>
    <source>
        <strain evidence="5 9">42895</strain>
    </source>
</reference>
<dbReference type="SUPFAM" id="SSF53335">
    <property type="entry name" value="S-adenosyl-L-methionine-dependent methyltransferases"/>
    <property type="match status" value="1"/>
</dbReference>
<dbReference type="Gene3D" id="3.40.50.150">
    <property type="entry name" value="Vaccinia Virus protein VP39"/>
    <property type="match status" value="1"/>
</dbReference>
<dbReference type="Proteomes" id="UP000180043">
    <property type="component" value="Unassembled WGS sequence"/>
</dbReference>
<sequence length="197" mass="22570">MPTRWNHNIHYQREVLRRVPASATDVLDVGCGTGMLTRELAPLAQRVVGIDSDDPSLRIARTETSAPNVEYIHADFLQHPFPAGSFDLIAAIASLHHMDVERGLQRMSDLLKPGGRIVVVGFAASHSLTDLWYNSLGFWTHRYYRFRHGWWEHPSPIICEGLDSHDEVRRIAQRVLPGARLQRLVLWRHLLTWEKPS</sequence>
<dbReference type="PANTHER" id="PTHR44942">
    <property type="entry name" value="METHYLTRANSF_11 DOMAIN-CONTAINING PROTEIN"/>
    <property type="match status" value="1"/>
</dbReference>
<keyword evidence="2 6" id="KW-0489">Methyltransferase</keyword>
<evidence type="ECO:0000313" key="6">
    <source>
        <dbReference type="EMBL" id="OHU60107.1"/>
    </source>
</evidence>
<dbReference type="PANTHER" id="PTHR44942:SF4">
    <property type="entry name" value="METHYLTRANSFERASE TYPE 11 DOMAIN-CONTAINING PROTEIN"/>
    <property type="match status" value="1"/>
</dbReference>
<dbReference type="Proteomes" id="UP000317728">
    <property type="component" value="Chromosome"/>
</dbReference>
<dbReference type="RefSeq" id="WP_057968179.1">
    <property type="nucleotide sequence ID" value="NZ_CP041150.1"/>
</dbReference>
<evidence type="ECO:0000313" key="9">
    <source>
        <dbReference type="Proteomes" id="UP000180113"/>
    </source>
</evidence>
<dbReference type="GO" id="GO:0032259">
    <property type="term" value="P:methylation"/>
    <property type="evidence" value="ECO:0007669"/>
    <property type="project" value="UniProtKB-KW"/>
</dbReference>
<proteinExistence type="inferred from homology"/>
<gene>
    <name evidence="5" type="ORF">BKG62_04815</name>
    <name evidence="6" type="ORF">BKG82_06355</name>
    <name evidence="7" type="ORF">FJK96_06770</name>
</gene>
<evidence type="ECO:0000259" key="4">
    <source>
        <dbReference type="Pfam" id="PF08241"/>
    </source>
</evidence>
<accession>A0A1S1LUW8</accession>
<dbReference type="EMBL" id="CP041150">
    <property type="protein sequence ID" value="QDF69878.1"/>
    <property type="molecule type" value="Genomic_DNA"/>
</dbReference>
<evidence type="ECO:0000313" key="7">
    <source>
        <dbReference type="EMBL" id="QDF69878.1"/>
    </source>
</evidence>
<evidence type="ECO:0000313" key="10">
    <source>
        <dbReference type="Proteomes" id="UP000317728"/>
    </source>
</evidence>
<evidence type="ECO:0000313" key="5">
    <source>
        <dbReference type="EMBL" id="OHT55460.1"/>
    </source>
</evidence>
<comment type="similarity">
    <text evidence="1">Belongs to the methyltransferase superfamily.</text>
</comment>
<dbReference type="InterPro" id="IPR029063">
    <property type="entry name" value="SAM-dependent_MTases_sf"/>
</dbReference>
<dbReference type="InterPro" id="IPR051052">
    <property type="entry name" value="Diverse_substrate_MTase"/>
</dbReference>
<organism evidence="6 8">
    <name type="scientific">Mycobacteroides chelonae</name>
    <name type="common">Mycobacterium chelonae</name>
    <dbReference type="NCBI Taxonomy" id="1774"/>
    <lineage>
        <taxon>Bacteria</taxon>
        <taxon>Bacillati</taxon>
        <taxon>Actinomycetota</taxon>
        <taxon>Actinomycetes</taxon>
        <taxon>Mycobacteriales</taxon>
        <taxon>Mycobacteriaceae</taxon>
        <taxon>Mycobacteroides</taxon>
    </lineage>
</organism>